<geneLocation type="plasmid" evidence="2 3">
    <name>13</name>
</geneLocation>
<evidence type="ECO:0008006" key="4">
    <source>
        <dbReference type="Google" id="ProtNLM"/>
    </source>
</evidence>
<evidence type="ECO:0000256" key="1">
    <source>
        <dbReference type="SAM" id="Phobius"/>
    </source>
</evidence>
<dbReference type="Proteomes" id="UP000289506">
    <property type="component" value="Plasmid 13"/>
</dbReference>
<feature type="transmembrane region" description="Helical" evidence="1">
    <location>
        <begin position="6"/>
        <end position="29"/>
    </location>
</feature>
<dbReference type="EMBL" id="LR214986">
    <property type="protein sequence ID" value="VEU64485.1"/>
    <property type="molecule type" value="Genomic_DNA"/>
</dbReference>
<accession>A0A449AHK0</accession>
<dbReference type="NCBIfam" id="NF045844">
    <property type="entry name" value="BC85_0335_fam"/>
    <property type="match status" value="1"/>
</dbReference>
<keyword evidence="2" id="KW-0614">Plasmid</keyword>
<dbReference type="AlphaFoldDB" id="A0A449AHK0"/>
<keyword evidence="1" id="KW-0812">Transmembrane</keyword>
<name>A0A449AHK0_9BACT</name>
<keyword evidence="1" id="KW-0472">Membrane</keyword>
<organism evidence="2 3">
    <name type="scientific">Mycoplasmopsis cynos</name>
    <dbReference type="NCBI Taxonomy" id="171284"/>
    <lineage>
        <taxon>Bacteria</taxon>
        <taxon>Bacillati</taxon>
        <taxon>Mycoplasmatota</taxon>
        <taxon>Mycoplasmoidales</taxon>
        <taxon>Metamycoplasmataceae</taxon>
        <taxon>Mycoplasmopsis</taxon>
    </lineage>
</organism>
<evidence type="ECO:0000313" key="2">
    <source>
        <dbReference type="EMBL" id="VEU64485.1"/>
    </source>
</evidence>
<reference evidence="2 3" key="1">
    <citation type="submission" date="2019-01" db="EMBL/GenBank/DDBJ databases">
        <authorList>
            <consortium name="Pathogen Informatics"/>
        </authorList>
    </citation>
    <scope>NUCLEOTIDE SEQUENCE [LARGE SCALE GENOMIC DNA]</scope>
    <source>
        <strain evidence="2 3">NCTC10142</strain>
        <plasmid evidence="3">13</plasmid>
    </source>
</reference>
<sequence length="220" mass="26024">MDWKLSLGISAVVVLFIGVSIFVGIYIWTKKYTKKFIEKTQRENIEQLKSIRNDMGILPFELENNFKNKINPYDIEGVINTIFLNSYKTKLIIAKDEEFSFACVSLKTKDQIYYELKEFNFEKYNQVRFEKPEYFPNEILPYNGQNLDFVGVFRSNYGLEEIFEKYYSILNPNGMIMVLLKNYSKRSLNAIIQTLKSKNINYEVSYISSKFLFISKKIEI</sequence>
<gene>
    <name evidence="2" type="ORF">NCTC10142_00229</name>
</gene>
<proteinExistence type="predicted"/>
<keyword evidence="1" id="KW-1133">Transmembrane helix</keyword>
<dbReference type="RefSeq" id="WP_129720458.1">
    <property type="nucleotide sequence ID" value="NZ_LR214986.1"/>
</dbReference>
<protein>
    <recommendedName>
        <fullName evidence="4">Methyltransferase</fullName>
    </recommendedName>
</protein>
<evidence type="ECO:0000313" key="3">
    <source>
        <dbReference type="Proteomes" id="UP000289506"/>
    </source>
</evidence>